<accession>F1Z9C1</accession>
<dbReference type="Gene3D" id="2.60.40.3940">
    <property type="match status" value="1"/>
</dbReference>
<sequence length="355" mass="36410">MSVTMTITDAGRAALVNATNTGTKAVTITAIGVSSSTIAPSPADTSLAGEIKRISAIGGTIVDPHTIHIAMEDASSDAYALNAFAVYLADGTLFALYGQATPIFTKAAGAIGMLAVDIVLTDASLNADMITVTGSGFTNPPASTTVMGVTRFATPAEAQAGTDATIALTPKAAAASVLGWLLGVDGDGSKLDADLLDGKQGAWYADIVARLGFTPLAADSYTPADILAKLTGVDGINSALDADLWRGQTPAQLLAAWFPSGNNANGHWRKMPDGNGGFLIEQWGTIQSSGGNFDFPIEFPQQVDTFVIGNTSSQGAYVDNAFGYPISTKQFYAATKPSNSGGTTGFPVAWIAKGR</sequence>
<dbReference type="STRING" id="983920.Y88_0439"/>
<feature type="domain" description="Putative tail fiber protein gp53-like C-terminal" evidence="1">
    <location>
        <begin position="277"/>
        <end position="355"/>
    </location>
</feature>
<gene>
    <name evidence="2" type="ORF">Y88_0439</name>
</gene>
<comment type="caution">
    <text evidence="2">The sequence shown here is derived from an EMBL/GenBank/DDBJ whole genome shotgun (WGS) entry which is preliminary data.</text>
</comment>
<dbReference type="AlphaFoldDB" id="F1Z9C1"/>
<dbReference type="OrthoDB" id="6174642at2"/>
<dbReference type="InterPro" id="IPR054075">
    <property type="entry name" value="Gp53-like_C"/>
</dbReference>
<dbReference type="EMBL" id="AEWJ01000041">
    <property type="protein sequence ID" value="EGD58384.1"/>
    <property type="molecule type" value="Genomic_DNA"/>
</dbReference>
<protein>
    <recommendedName>
        <fullName evidence="1">Putative tail fiber protein gp53-like C-terminal domain-containing protein</fullName>
    </recommendedName>
</protein>
<evidence type="ECO:0000259" key="1">
    <source>
        <dbReference type="Pfam" id="PF21882"/>
    </source>
</evidence>
<organism evidence="2 3">
    <name type="scientific">Novosphingobium nitrogenifigens DSM 19370</name>
    <dbReference type="NCBI Taxonomy" id="983920"/>
    <lineage>
        <taxon>Bacteria</taxon>
        <taxon>Pseudomonadati</taxon>
        <taxon>Pseudomonadota</taxon>
        <taxon>Alphaproteobacteria</taxon>
        <taxon>Sphingomonadales</taxon>
        <taxon>Sphingomonadaceae</taxon>
        <taxon>Novosphingobium</taxon>
    </lineage>
</organism>
<reference evidence="2 3" key="1">
    <citation type="journal article" date="2012" name="J. Bacteriol.">
        <title>Draft Genome Sequence of Novosphingobium nitrogenifigens Y88T.</title>
        <authorList>
            <person name="Strabala T.J."/>
            <person name="Macdonald L."/>
            <person name="Liu V."/>
            <person name="Smit A.M."/>
        </authorList>
    </citation>
    <scope>NUCLEOTIDE SEQUENCE [LARGE SCALE GENOMIC DNA]</scope>
    <source>
        <strain evidence="2 3">DSM 19370</strain>
    </source>
</reference>
<keyword evidence="3" id="KW-1185">Reference proteome</keyword>
<dbReference type="Pfam" id="PF21882">
    <property type="entry name" value="Gp53-like_C"/>
    <property type="match status" value="1"/>
</dbReference>
<dbReference type="Proteomes" id="UP000004728">
    <property type="component" value="Unassembled WGS sequence"/>
</dbReference>
<evidence type="ECO:0000313" key="3">
    <source>
        <dbReference type="Proteomes" id="UP000004728"/>
    </source>
</evidence>
<dbReference type="RefSeq" id="WP_008066880.1">
    <property type="nucleotide sequence ID" value="NZ_AQWK01000002.1"/>
</dbReference>
<dbReference type="HOGENOM" id="CLU_780400_0_0_5"/>
<name>F1Z9C1_9SPHN</name>
<dbReference type="InParanoid" id="F1Z9C1"/>
<dbReference type="eggNOG" id="COG4675">
    <property type="taxonomic scope" value="Bacteria"/>
</dbReference>
<evidence type="ECO:0000313" key="2">
    <source>
        <dbReference type="EMBL" id="EGD58384.1"/>
    </source>
</evidence>
<proteinExistence type="predicted"/>